<dbReference type="CDD" id="cd10918">
    <property type="entry name" value="CE4_NodB_like_5s_6s"/>
    <property type="match status" value="1"/>
</dbReference>
<keyword evidence="4" id="KW-0378">Hydrolase</keyword>
<evidence type="ECO:0000256" key="2">
    <source>
        <dbReference type="ARBA" id="ARBA00022729"/>
    </source>
</evidence>
<dbReference type="GO" id="GO:0016798">
    <property type="term" value="F:hydrolase activity, acting on glycosyl bonds"/>
    <property type="evidence" value="ECO:0007669"/>
    <property type="project" value="UniProtKB-KW"/>
</dbReference>
<dbReference type="STRING" id="1423775.FD03_GL002314"/>
<keyword evidence="4" id="KW-0858">Xylan degradation</keyword>
<reference evidence="4 5" key="1">
    <citation type="journal article" date="2015" name="Genome Announc.">
        <title>Expanding the biotechnology potential of lactobacilli through comparative genomics of 213 strains and associated genera.</title>
        <authorList>
            <person name="Sun Z."/>
            <person name="Harris H.M."/>
            <person name="McCann A."/>
            <person name="Guo C."/>
            <person name="Argimon S."/>
            <person name="Zhang W."/>
            <person name="Yang X."/>
            <person name="Jeffery I.B."/>
            <person name="Cooney J.C."/>
            <person name="Kagawa T.F."/>
            <person name="Liu W."/>
            <person name="Song Y."/>
            <person name="Salvetti E."/>
            <person name="Wrobel A."/>
            <person name="Rasinkangas P."/>
            <person name="Parkhill J."/>
            <person name="Rea M.C."/>
            <person name="O'Sullivan O."/>
            <person name="Ritari J."/>
            <person name="Douillard F.P."/>
            <person name="Paul Ross R."/>
            <person name="Yang R."/>
            <person name="Briner A.E."/>
            <person name="Felis G.E."/>
            <person name="de Vos W.M."/>
            <person name="Barrangou R."/>
            <person name="Klaenhammer T.R."/>
            <person name="Caufield P.W."/>
            <person name="Cui Y."/>
            <person name="Zhang H."/>
            <person name="O'Toole P.W."/>
        </authorList>
    </citation>
    <scope>NUCLEOTIDE SEQUENCE [LARGE SCALE GENOMIC DNA]</scope>
    <source>
        <strain evidence="4 5">DSM 19682</strain>
    </source>
</reference>
<keyword evidence="5" id="KW-1185">Reference proteome</keyword>
<dbReference type="Gene3D" id="3.20.20.370">
    <property type="entry name" value="Glycoside hydrolase/deacetylase"/>
    <property type="match status" value="1"/>
</dbReference>
<sequence length="211" mass="23923">MYHSIAATGNSLNVPIEQFEEEISYLKSHHYYFLSPHEAYAVLKTNKKPRKNIVWITLDDGYKNNFDALKNLYKNYHAKATVFDIINGQNGASFLSTYQLKHLKNSHIAIQNHTFHHMDLDKMTEQKQSSEMITGKDNLDTLLHQNTIAVAYPAGHYNQFTPRLAAKSGHKLAVTTNEGLAHKDTGLLSLNRVRVNKGISLEEFGQIIING</sequence>
<dbReference type="Proteomes" id="UP000051248">
    <property type="component" value="Unassembled WGS sequence"/>
</dbReference>
<dbReference type="PROSITE" id="PS51677">
    <property type="entry name" value="NODB"/>
    <property type="match status" value="1"/>
</dbReference>
<evidence type="ECO:0000313" key="4">
    <source>
        <dbReference type="EMBL" id="KRK78539.1"/>
    </source>
</evidence>
<dbReference type="PANTHER" id="PTHR34216:SF3">
    <property type="entry name" value="POLY-BETA-1,6-N-ACETYL-D-GLUCOSAMINE N-DEACETYLASE"/>
    <property type="match status" value="1"/>
</dbReference>
<proteinExistence type="predicted"/>
<comment type="caution">
    <text evidence="4">The sequence shown here is derived from an EMBL/GenBank/DDBJ whole genome shotgun (WGS) entry which is preliminary data.</text>
</comment>
<dbReference type="EMBL" id="AZDZ01000022">
    <property type="protein sequence ID" value="KRK78539.1"/>
    <property type="molecule type" value="Genomic_DNA"/>
</dbReference>
<organism evidence="4 5">
    <name type="scientific">Companilactobacillus nodensis DSM 19682 = JCM 14932 = NBRC 107160</name>
    <dbReference type="NCBI Taxonomy" id="1423775"/>
    <lineage>
        <taxon>Bacteria</taxon>
        <taxon>Bacillati</taxon>
        <taxon>Bacillota</taxon>
        <taxon>Bacilli</taxon>
        <taxon>Lactobacillales</taxon>
        <taxon>Lactobacillaceae</taxon>
        <taxon>Companilactobacillus</taxon>
    </lineage>
</organism>
<dbReference type="GO" id="GO:0005576">
    <property type="term" value="C:extracellular region"/>
    <property type="evidence" value="ECO:0007669"/>
    <property type="project" value="UniProtKB-SubCell"/>
</dbReference>
<evidence type="ECO:0000259" key="3">
    <source>
        <dbReference type="PROSITE" id="PS51677"/>
    </source>
</evidence>
<dbReference type="InterPro" id="IPR051398">
    <property type="entry name" value="Polysacch_Deacetylase"/>
</dbReference>
<protein>
    <submittedName>
        <fullName evidence="4">Xylanase chitin deacetylase</fullName>
    </submittedName>
</protein>
<gene>
    <name evidence="4" type="ORF">FD03_GL002314</name>
</gene>
<dbReference type="eggNOG" id="COG0726">
    <property type="taxonomic scope" value="Bacteria"/>
</dbReference>
<accession>A0A0R1K5K6</accession>
<keyword evidence="2" id="KW-0732">Signal</keyword>
<dbReference type="AlphaFoldDB" id="A0A0R1K5K6"/>
<keyword evidence="4" id="KW-0326">Glycosidase</keyword>
<dbReference type="Pfam" id="PF01522">
    <property type="entry name" value="Polysacc_deac_1"/>
    <property type="match status" value="1"/>
</dbReference>
<dbReference type="GO" id="GO:0016810">
    <property type="term" value="F:hydrolase activity, acting on carbon-nitrogen (but not peptide) bonds"/>
    <property type="evidence" value="ECO:0007669"/>
    <property type="project" value="InterPro"/>
</dbReference>
<dbReference type="InterPro" id="IPR011330">
    <property type="entry name" value="Glyco_hydro/deAcase_b/a-brl"/>
</dbReference>
<dbReference type="InterPro" id="IPR002509">
    <property type="entry name" value="NODB_dom"/>
</dbReference>
<dbReference type="PANTHER" id="PTHR34216">
    <property type="match status" value="1"/>
</dbReference>
<dbReference type="SUPFAM" id="SSF88713">
    <property type="entry name" value="Glycoside hydrolase/deacetylase"/>
    <property type="match status" value="1"/>
</dbReference>
<dbReference type="RefSeq" id="WP_051528106.1">
    <property type="nucleotide sequence ID" value="NZ_BCWC01000004.1"/>
</dbReference>
<evidence type="ECO:0000256" key="1">
    <source>
        <dbReference type="ARBA" id="ARBA00004613"/>
    </source>
</evidence>
<keyword evidence="4" id="KW-0119">Carbohydrate metabolism</keyword>
<dbReference type="PATRIC" id="fig|1423775.4.peg.2352"/>
<keyword evidence="4" id="KW-0624">Polysaccharide degradation</keyword>
<comment type="subcellular location">
    <subcellularLocation>
        <location evidence="1">Secreted</location>
    </subcellularLocation>
</comment>
<evidence type="ECO:0000313" key="5">
    <source>
        <dbReference type="Proteomes" id="UP000051248"/>
    </source>
</evidence>
<dbReference type="OrthoDB" id="9778320at2"/>
<name>A0A0R1K5K6_9LACO</name>
<feature type="domain" description="NodB homology" evidence="3">
    <location>
        <begin position="52"/>
        <end position="211"/>
    </location>
</feature>
<dbReference type="GO" id="GO:0045493">
    <property type="term" value="P:xylan catabolic process"/>
    <property type="evidence" value="ECO:0007669"/>
    <property type="project" value="UniProtKB-KW"/>
</dbReference>